<evidence type="ECO:0000313" key="2">
    <source>
        <dbReference type="EMBL" id="MDF0600230.1"/>
    </source>
</evidence>
<keyword evidence="3" id="KW-1185">Reference proteome</keyword>
<gene>
    <name evidence="2" type="ORF">P1J78_05760</name>
</gene>
<sequence>MRHAIAMFALTAAPALAHPGHGVEGPAHWALSPLHGLGLVGVAVVLWALRARRKE</sequence>
<evidence type="ECO:0000313" key="3">
    <source>
        <dbReference type="Proteomes" id="UP001220964"/>
    </source>
</evidence>
<dbReference type="EMBL" id="JARGYC010000010">
    <property type="protein sequence ID" value="MDF0600230.1"/>
    <property type="molecule type" value="Genomic_DNA"/>
</dbReference>
<dbReference type="Proteomes" id="UP001220964">
    <property type="component" value="Unassembled WGS sequence"/>
</dbReference>
<keyword evidence="1" id="KW-0812">Transmembrane</keyword>
<reference evidence="2" key="1">
    <citation type="submission" date="2023-03" db="EMBL/GenBank/DDBJ databases">
        <title>Multiphase analysis and comparison of six strains from genera Psychromarinibacter, Lutimaribacter, and Maritimibacter, including a novel species: Psychromarinibacter sediminicola sp. nov.</title>
        <authorList>
            <person name="Wang Y.-H."/>
            <person name="Ye M.-Q."/>
            <person name="Du Z.-J."/>
        </authorList>
    </citation>
    <scope>NUCLEOTIDE SEQUENCE</scope>
    <source>
        <strain evidence="2">C21-152</strain>
    </source>
</reference>
<comment type="caution">
    <text evidence="2">The sequence shown here is derived from an EMBL/GenBank/DDBJ whole genome shotgun (WGS) entry which is preliminary data.</text>
</comment>
<organism evidence="2 3">
    <name type="scientific">Psychromarinibacter sediminicola</name>
    <dbReference type="NCBI Taxonomy" id="3033385"/>
    <lineage>
        <taxon>Bacteria</taxon>
        <taxon>Pseudomonadati</taxon>
        <taxon>Pseudomonadota</taxon>
        <taxon>Alphaproteobacteria</taxon>
        <taxon>Rhodobacterales</taxon>
        <taxon>Paracoccaceae</taxon>
        <taxon>Psychromarinibacter</taxon>
    </lineage>
</organism>
<keyword evidence="1" id="KW-1133">Transmembrane helix</keyword>
<protein>
    <submittedName>
        <fullName evidence="2">Uncharacterized protein</fullName>
    </submittedName>
</protein>
<dbReference type="AlphaFoldDB" id="A0AAE3T7E6"/>
<name>A0AAE3T7E6_9RHOB</name>
<keyword evidence="1" id="KW-0472">Membrane</keyword>
<dbReference type="RefSeq" id="WP_275566374.1">
    <property type="nucleotide sequence ID" value="NZ_JARGYC010000010.1"/>
</dbReference>
<accession>A0AAE3T7E6</accession>
<proteinExistence type="predicted"/>
<evidence type="ECO:0000256" key="1">
    <source>
        <dbReference type="SAM" id="Phobius"/>
    </source>
</evidence>
<feature type="transmembrane region" description="Helical" evidence="1">
    <location>
        <begin position="27"/>
        <end position="49"/>
    </location>
</feature>